<feature type="region of interest" description="Disordered" evidence="1">
    <location>
        <begin position="619"/>
        <end position="659"/>
    </location>
</feature>
<comment type="caution">
    <text evidence="3">The sequence shown here is derived from an EMBL/GenBank/DDBJ whole genome shotgun (WGS) entry which is preliminary data.</text>
</comment>
<protein>
    <submittedName>
        <fullName evidence="3">TIGR03960 family B12-binding radical SAM protein</fullName>
    </submittedName>
</protein>
<feature type="compositionally biased region" description="Low complexity" evidence="1">
    <location>
        <begin position="639"/>
        <end position="651"/>
    </location>
</feature>
<proteinExistence type="predicted"/>
<dbReference type="Proteomes" id="UP000278632">
    <property type="component" value="Unassembled WGS sequence"/>
</dbReference>
<evidence type="ECO:0000313" key="3">
    <source>
        <dbReference type="EMBL" id="RNL40303.1"/>
    </source>
</evidence>
<accession>A0A3N0AZL7</accession>
<dbReference type="InterPro" id="IPR023404">
    <property type="entry name" value="rSAM_horseshoe"/>
</dbReference>
<dbReference type="EMBL" id="QICD01000028">
    <property type="protein sequence ID" value="RNL40303.1"/>
    <property type="molecule type" value="Genomic_DNA"/>
</dbReference>
<dbReference type="CDD" id="cd01335">
    <property type="entry name" value="Radical_SAM"/>
    <property type="match status" value="1"/>
</dbReference>
<dbReference type="InterPro" id="IPR045784">
    <property type="entry name" value="Radical_SAM_N2"/>
</dbReference>
<dbReference type="Gene3D" id="3.80.30.20">
    <property type="entry name" value="tm_1862 like domain"/>
    <property type="match status" value="1"/>
</dbReference>
<dbReference type="InterPro" id="IPR023862">
    <property type="entry name" value="CHP03960_rSAM"/>
</dbReference>
<dbReference type="InterPro" id="IPR058240">
    <property type="entry name" value="rSAM_sf"/>
</dbReference>
<dbReference type="GO" id="GO:0051536">
    <property type="term" value="F:iron-sulfur cluster binding"/>
    <property type="evidence" value="ECO:0007669"/>
    <property type="project" value="InterPro"/>
</dbReference>
<name>A0A3N0AZL7_9ACTN</name>
<evidence type="ECO:0000256" key="1">
    <source>
        <dbReference type="SAM" id="MobiDB-lite"/>
    </source>
</evidence>
<evidence type="ECO:0000313" key="4">
    <source>
        <dbReference type="Proteomes" id="UP000278632"/>
    </source>
</evidence>
<dbReference type="SFLD" id="SFLDG01082">
    <property type="entry name" value="B12-binding_domain_containing"/>
    <property type="match status" value="1"/>
</dbReference>
<dbReference type="SMART" id="SM00729">
    <property type="entry name" value="Elp3"/>
    <property type="match status" value="1"/>
</dbReference>
<dbReference type="AlphaFoldDB" id="A0A3N0AZL7"/>
<feature type="domain" description="Radical SAM core" evidence="2">
    <location>
        <begin position="256"/>
        <end position="493"/>
    </location>
</feature>
<dbReference type="SUPFAM" id="SSF102114">
    <property type="entry name" value="Radical SAM enzymes"/>
    <property type="match status" value="1"/>
</dbReference>
<dbReference type="CDD" id="cd02065">
    <property type="entry name" value="B12-binding_like"/>
    <property type="match status" value="1"/>
</dbReference>
<dbReference type="PANTHER" id="PTHR42731">
    <property type="entry name" value="SLL1084 PROTEIN"/>
    <property type="match status" value="1"/>
</dbReference>
<dbReference type="InterPro" id="IPR006638">
    <property type="entry name" value="Elp3/MiaA/NifB-like_rSAM"/>
</dbReference>
<sequence length="659" mass="72520">MKDLWPQLEPLLVHAERPARYLNHEYGCVYKPEADFRFCMVYPDTYELGQANQALRILVNAVNAQEGMAAERAFLPASDMCDTLRAESLPLFSIESCAPVASFDAVGITLPHELAATNVLETLDLAGIALHAADRGEDDPFVMGGGPCAFNPEPYAPFFDFISIGEGEEALPEYLAIVRRMRSEGASRADILRTLAQQPGCYVPSLYRWRDEASAQEAGSWIEPMEPGAPERIDKRLFEGFAESPGWEPCIVPFTEVVHDRLNVEILRGCARGCRFCQAGMMYRPVRERSADNVVESVVSGLAETGYDEVSLTSLSSTDHSQIADILTRLNRACDGKGVRISVPSQRLDSFGVDMAELVAGQKKGGLTFAPEAGTQRLRDVINKNVTEDDLFGALDAAFSAGWRRCKLYFMIGLPTETDEDIKGIASLAQRAYDRMKAATPPEQRGSLRMSISCALFVPKAQTPFQWDGQIPPEEALRRVNLLRNSVKYRAIDVHWHDPSTSFVEAVMSRAGREGAAWVEAAWRRGARFDAWTEHFNAQAWRDAAQEVGIDPEAIAQTAYPTDRVMPWSHITTGVSTRFLARERKLAEQERTTPDCTFGACSACGACPSLGADNELARPRVASGSNAQPESSDSDLRAHAAAPEDAPAAFDECQEEVHV</sequence>
<dbReference type="GO" id="GO:0003824">
    <property type="term" value="F:catalytic activity"/>
    <property type="evidence" value="ECO:0007669"/>
    <property type="project" value="InterPro"/>
</dbReference>
<dbReference type="NCBIfam" id="TIGR03960">
    <property type="entry name" value="rSAM_fuse_unch"/>
    <property type="match status" value="1"/>
</dbReference>
<dbReference type="PROSITE" id="PS51918">
    <property type="entry name" value="RADICAL_SAM"/>
    <property type="match status" value="1"/>
</dbReference>
<dbReference type="PANTHER" id="PTHR42731:SF1">
    <property type="entry name" value="RADICAL SAM DOMAIN PROTEIN"/>
    <property type="match status" value="1"/>
</dbReference>
<evidence type="ECO:0000259" key="2">
    <source>
        <dbReference type="PROSITE" id="PS51918"/>
    </source>
</evidence>
<dbReference type="Pfam" id="PF04055">
    <property type="entry name" value="Radical_SAM"/>
    <property type="match status" value="1"/>
</dbReference>
<dbReference type="SFLD" id="SFLDS00029">
    <property type="entry name" value="Radical_SAM"/>
    <property type="match status" value="1"/>
</dbReference>
<keyword evidence="4" id="KW-1185">Reference proteome</keyword>
<gene>
    <name evidence="3" type="ORF">DMP08_10440</name>
</gene>
<reference evidence="4" key="1">
    <citation type="submission" date="2018-05" db="EMBL/GenBank/DDBJ databases">
        <title>Genome Sequencing of selected type strains of the family Eggerthellaceae.</title>
        <authorList>
            <person name="Danylec N."/>
            <person name="Stoll D.A."/>
            <person name="Doetsch A."/>
            <person name="Huch M."/>
        </authorList>
    </citation>
    <scope>NUCLEOTIDE SEQUENCE [LARGE SCALE GENOMIC DNA]</scope>
    <source>
        <strain evidence="4">DSM 16106</strain>
    </source>
</reference>
<organism evidence="3 4">
    <name type="scientific">Paraeggerthella hongkongensis</name>
    <dbReference type="NCBI Taxonomy" id="230658"/>
    <lineage>
        <taxon>Bacteria</taxon>
        <taxon>Bacillati</taxon>
        <taxon>Actinomycetota</taxon>
        <taxon>Coriobacteriia</taxon>
        <taxon>Eggerthellales</taxon>
        <taxon>Eggerthellaceae</taxon>
        <taxon>Paraeggerthella</taxon>
    </lineage>
</organism>
<dbReference type="RefSeq" id="WP_123192828.1">
    <property type="nucleotide sequence ID" value="NZ_QICD01000028.1"/>
</dbReference>
<dbReference type="InterPro" id="IPR007197">
    <property type="entry name" value="rSAM"/>
</dbReference>
<dbReference type="OrthoDB" id="9806827at2"/>
<dbReference type="Pfam" id="PF19864">
    <property type="entry name" value="Radical_SAM_N2"/>
    <property type="match status" value="1"/>
</dbReference>